<feature type="domain" description="MsrB" evidence="5">
    <location>
        <begin position="40"/>
        <end position="161"/>
    </location>
</feature>
<evidence type="ECO:0000313" key="6">
    <source>
        <dbReference type="EMBL" id="MFD2737979.1"/>
    </source>
</evidence>
<organism evidence="6 7">
    <name type="scientific">Sulfitobacter aestuarii</name>
    <dbReference type="NCBI Taxonomy" id="2161676"/>
    <lineage>
        <taxon>Bacteria</taxon>
        <taxon>Pseudomonadati</taxon>
        <taxon>Pseudomonadota</taxon>
        <taxon>Alphaproteobacteria</taxon>
        <taxon>Rhodobacterales</taxon>
        <taxon>Roseobacteraceae</taxon>
        <taxon>Sulfitobacter</taxon>
    </lineage>
</organism>
<feature type="signal peptide" evidence="4">
    <location>
        <begin position="1"/>
        <end position="26"/>
    </location>
</feature>
<dbReference type="Pfam" id="PF01641">
    <property type="entry name" value="SelR"/>
    <property type="match status" value="1"/>
</dbReference>
<evidence type="ECO:0000256" key="1">
    <source>
        <dbReference type="ARBA" id="ARBA00012499"/>
    </source>
</evidence>
<dbReference type="PROSITE" id="PS51790">
    <property type="entry name" value="MSRB"/>
    <property type="match status" value="1"/>
</dbReference>
<dbReference type="EC" id="1.8.4.12" evidence="1"/>
<dbReference type="Gene3D" id="2.170.150.20">
    <property type="entry name" value="Peptide methionine sulfoxide reductase"/>
    <property type="match status" value="1"/>
</dbReference>
<dbReference type="Proteomes" id="UP001597474">
    <property type="component" value="Unassembled WGS sequence"/>
</dbReference>
<evidence type="ECO:0000313" key="7">
    <source>
        <dbReference type="Proteomes" id="UP001597474"/>
    </source>
</evidence>
<dbReference type="InterPro" id="IPR002579">
    <property type="entry name" value="Met_Sox_Rdtase_MsrB_dom"/>
</dbReference>
<accession>A0ABW5TYF0</accession>
<evidence type="ECO:0000259" key="5">
    <source>
        <dbReference type="PROSITE" id="PS51790"/>
    </source>
</evidence>
<comment type="caution">
    <text evidence="6">The sequence shown here is derived from an EMBL/GenBank/DDBJ whole genome shotgun (WGS) entry which is preliminary data.</text>
</comment>
<dbReference type="InterPro" id="IPR028427">
    <property type="entry name" value="Met_Sox_Rdtase_MsrB"/>
</dbReference>
<keyword evidence="7" id="KW-1185">Reference proteome</keyword>
<evidence type="ECO:0000256" key="2">
    <source>
        <dbReference type="ARBA" id="ARBA00023002"/>
    </source>
</evidence>
<dbReference type="SUPFAM" id="SSF51316">
    <property type="entry name" value="Mss4-like"/>
    <property type="match status" value="1"/>
</dbReference>
<dbReference type="RefSeq" id="WP_386370172.1">
    <property type="nucleotide sequence ID" value="NZ_JBHUMP010000001.1"/>
</dbReference>
<evidence type="ECO:0000256" key="4">
    <source>
        <dbReference type="SAM" id="SignalP"/>
    </source>
</evidence>
<dbReference type="PANTHER" id="PTHR10173:SF57">
    <property type="entry name" value="PEPTIDE-METHIONINE (R)-S-OXIDE REDUCTASE"/>
    <property type="match status" value="1"/>
</dbReference>
<dbReference type="NCBIfam" id="TIGR00357">
    <property type="entry name" value="peptide-methionine (R)-S-oxide reductase MsrB"/>
    <property type="match status" value="1"/>
</dbReference>
<dbReference type="GO" id="GO:0033743">
    <property type="term" value="F:peptide-methionine (R)-S-oxide reductase activity"/>
    <property type="evidence" value="ECO:0007669"/>
    <property type="project" value="UniProtKB-EC"/>
</dbReference>
<dbReference type="PANTHER" id="PTHR10173">
    <property type="entry name" value="METHIONINE SULFOXIDE REDUCTASE"/>
    <property type="match status" value="1"/>
</dbReference>
<dbReference type="EMBL" id="JBHUMP010000001">
    <property type="protein sequence ID" value="MFD2737979.1"/>
    <property type="molecule type" value="Genomic_DNA"/>
</dbReference>
<protein>
    <recommendedName>
        <fullName evidence="1">peptide-methionine (R)-S-oxide reductase</fullName>
        <ecNumber evidence="1">1.8.4.12</ecNumber>
    </recommendedName>
</protein>
<evidence type="ECO:0000256" key="3">
    <source>
        <dbReference type="ARBA" id="ARBA00048488"/>
    </source>
</evidence>
<name>A0ABW5TYF0_9RHOB</name>
<keyword evidence="2 6" id="KW-0560">Oxidoreductase</keyword>
<dbReference type="InterPro" id="IPR011057">
    <property type="entry name" value="Mss4-like_sf"/>
</dbReference>
<comment type="catalytic activity">
    <reaction evidence="3">
        <text>L-methionyl-[protein] + [thioredoxin]-disulfide + H2O = L-methionyl-(R)-S-oxide-[protein] + [thioredoxin]-dithiol</text>
        <dbReference type="Rhea" id="RHEA:24164"/>
        <dbReference type="Rhea" id="RHEA-COMP:10698"/>
        <dbReference type="Rhea" id="RHEA-COMP:10700"/>
        <dbReference type="Rhea" id="RHEA-COMP:12313"/>
        <dbReference type="Rhea" id="RHEA-COMP:12314"/>
        <dbReference type="ChEBI" id="CHEBI:15377"/>
        <dbReference type="ChEBI" id="CHEBI:16044"/>
        <dbReference type="ChEBI" id="CHEBI:29950"/>
        <dbReference type="ChEBI" id="CHEBI:45764"/>
        <dbReference type="ChEBI" id="CHEBI:50058"/>
        <dbReference type="EC" id="1.8.4.12"/>
    </reaction>
</comment>
<feature type="chain" id="PRO_5046291085" description="peptide-methionine (R)-S-oxide reductase" evidence="4">
    <location>
        <begin position="27"/>
        <end position="161"/>
    </location>
</feature>
<proteinExistence type="predicted"/>
<gene>
    <name evidence="6" type="primary">msrB</name>
    <name evidence="6" type="ORF">ACFSUD_00195</name>
</gene>
<sequence length="161" mass="17780">MNRRTFLIATTATGALWGLNASGARAAPYVAGDFEVQRSAQEWREMLSDAEYAVMREGDTERAFSSPLNDEKRAGIFHCKGCTQPLYSSEAKYMSGTGWPSFYESLPEAVETMPDNSFFSRRTEVHCDRCGSHLGHIFDDGPPPTGKRHCLNGLSLTFTAA</sequence>
<reference evidence="7" key="1">
    <citation type="journal article" date="2019" name="Int. J. Syst. Evol. Microbiol.">
        <title>The Global Catalogue of Microorganisms (GCM) 10K type strain sequencing project: providing services to taxonomists for standard genome sequencing and annotation.</title>
        <authorList>
            <consortium name="The Broad Institute Genomics Platform"/>
            <consortium name="The Broad Institute Genome Sequencing Center for Infectious Disease"/>
            <person name="Wu L."/>
            <person name="Ma J."/>
        </authorList>
    </citation>
    <scope>NUCLEOTIDE SEQUENCE [LARGE SCALE GENOMIC DNA]</scope>
    <source>
        <strain evidence="7">TISTR 2562</strain>
    </source>
</reference>
<keyword evidence="4" id="KW-0732">Signal</keyword>